<accession>A0A7X0G4D2</accession>
<feature type="signal peptide" evidence="2">
    <location>
        <begin position="1"/>
        <end position="19"/>
    </location>
</feature>
<dbReference type="AlphaFoldDB" id="A0A7X0G4D2"/>
<keyword evidence="1" id="KW-0812">Transmembrane</keyword>
<evidence type="ECO:0000313" key="4">
    <source>
        <dbReference type="Proteomes" id="UP000546324"/>
    </source>
</evidence>
<feature type="chain" id="PRO_5038951417" evidence="2">
    <location>
        <begin position="20"/>
        <end position="61"/>
    </location>
</feature>
<dbReference type="EMBL" id="JACHMQ010000001">
    <property type="protein sequence ID" value="MBB6398470.1"/>
    <property type="molecule type" value="Genomic_DNA"/>
</dbReference>
<evidence type="ECO:0000256" key="1">
    <source>
        <dbReference type="SAM" id="Phobius"/>
    </source>
</evidence>
<keyword evidence="1" id="KW-0472">Membrane</keyword>
<proteinExistence type="predicted"/>
<feature type="transmembrane region" description="Helical" evidence="1">
    <location>
        <begin position="38"/>
        <end position="59"/>
    </location>
</feature>
<dbReference type="PROSITE" id="PS51257">
    <property type="entry name" value="PROKAR_LIPOPROTEIN"/>
    <property type="match status" value="1"/>
</dbReference>
<reference evidence="3 4" key="1">
    <citation type="submission" date="2020-08" db="EMBL/GenBank/DDBJ databases">
        <title>Sequencing the genomes of 1000 actinobacteria strains.</title>
        <authorList>
            <person name="Klenk H.-P."/>
        </authorList>
    </citation>
    <scope>NUCLEOTIDE SEQUENCE [LARGE SCALE GENOMIC DNA]</scope>
    <source>
        <strain evidence="3 4">DSM 43675</strain>
    </source>
</reference>
<evidence type="ECO:0000256" key="2">
    <source>
        <dbReference type="SAM" id="SignalP"/>
    </source>
</evidence>
<dbReference type="Proteomes" id="UP000546324">
    <property type="component" value="Unassembled WGS sequence"/>
</dbReference>
<keyword evidence="4" id="KW-1185">Reference proteome</keyword>
<comment type="caution">
    <text evidence="3">The sequence shown here is derived from an EMBL/GenBank/DDBJ whole genome shotgun (WGS) entry which is preliminary data.</text>
</comment>
<keyword evidence="1" id="KW-1133">Transmembrane helix</keyword>
<protein>
    <submittedName>
        <fullName evidence="3">Uncharacterized protein</fullName>
    </submittedName>
</protein>
<name>A0A7X0G4D2_9ACTN</name>
<evidence type="ECO:0000313" key="3">
    <source>
        <dbReference type="EMBL" id="MBB6398470.1"/>
    </source>
</evidence>
<gene>
    <name evidence="3" type="ORF">BKA00_005384</name>
</gene>
<keyword evidence="2" id="KW-0732">Signal</keyword>
<organism evidence="3 4">
    <name type="scientific">Actinomadura coerulea</name>
    <dbReference type="NCBI Taxonomy" id="46159"/>
    <lineage>
        <taxon>Bacteria</taxon>
        <taxon>Bacillati</taxon>
        <taxon>Actinomycetota</taxon>
        <taxon>Actinomycetes</taxon>
        <taxon>Streptosporangiales</taxon>
        <taxon>Thermomonosporaceae</taxon>
        <taxon>Actinomadura</taxon>
    </lineage>
</organism>
<sequence length="61" mass="6610">MRSLDILLLLLGLSASLNAALFACLVTWKIGAKPAEMVRNGAATYAGVFAIWMLVVSTYHR</sequence>